<dbReference type="RefSeq" id="WP_188387445.1">
    <property type="nucleotide sequence ID" value="NZ_BMFK01000001.1"/>
</dbReference>
<dbReference type="AlphaFoldDB" id="A0A917ANQ8"/>
<dbReference type="EMBL" id="BMFK01000001">
    <property type="protein sequence ID" value="GGE62958.1"/>
    <property type="molecule type" value="Genomic_DNA"/>
</dbReference>
<evidence type="ECO:0000313" key="3">
    <source>
        <dbReference type="Proteomes" id="UP000605259"/>
    </source>
</evidence>
<evidence type="ECO:0000313" key="2">
    <source>
        <dbReference type="EMBL" id="GGE62958.1"/>
    </source>
</evidence>
<keyword evidence="1" id="KW-1133">Transmembrane helix</keyword>
<dbReference type="Proteomes" id="UP000605259">
    <property type="component" value="Unassembled WGS sequence"/>
</dbReference>
<keyword evidence="1" id="KW-0472">Membrane</keyword>
<reference evidence="2" key="1">
    <citation type="journal article" date="2014" name="Int. J. Syst. Evol. Microbiol.">
        <title>Complete genome sequence of Corynebacterium casei LMG S-19264T (=DSM 44701T), isolated from a smear-ripened cheese.</title>
        <authorList>
            <consortium name="US DOE Joint Genome Institute (JGI-PGF)"/>
            <person name="Walter F."/>
            <person name="Albersmeier A."/>
            <person name="Kalinowski J."/>
            <person name="Ruckert C."/>
        </authorList>
    </citation>
    <scope>NUCLEOTIDE SEQUENCE</scope>
    <source>
        <strain evidence="2">CGMCC 1.12698</strain>
    </source>
</reference>
<feature type="transmembrane region" description="Helical" evidence="1">
    <location>
        <begin position="37"/>
        <end position="58"/>
    </location>
</feature>
<proteinExistence type="predicted"/>
<reference evidence="2" key="2">
    <citation type="submission" date="2020-09" db="EMBL/GenBank/DDBJ databases">
        <authorList>
            <person name="Sun Q."/>
            <person name="Zhou Y."/>
        </authorList>
    </citation>
    <scope>NUCLEOTIDE SEQUENCE</scope>
    <source>
        <strain evidence="2">CGMCC 1.12698</strain>
    </source>
</reference>
<organism evidence="2 3">
    <name type="scientific">Priestia taiwanensis</name>
    <dbReference type="NCBI Taxonomy" id="1347902"/>
    <lineage>
        <taxon>Bacteria</taxon>
        <taxon>Bacillati</taxon>
        <taxon>Bacillota</taxon>
        <taxon>Bacilli</taxon>
        <taxon>Bacillales</taxon>
        <taxon>Bacillaceae</taxon>
        <taxon>Priestia</taxon>
    </lineage>
</organism>
<feature type="transmembrane region" description="Helical" evidence="1">
    <location>
        <begin position="107"/>
        <end position="124"/>
    </location>
</feature>
<sequence length="152" mass="17815">MRKAVVAMLTYFIGVTLECVVFLTISGDWFHYVDYLLIYGIFVLPSLFLFAIPISLWSDYFTAEKKYRKIYACFLHIGFGACIPAVMLFFIYTGEGWKDFSTLLPEYLFYVFNGLWFSFVFWTLDEAIRKLGWTERESMVYEADLTNSPPTL</sequence>
<feature type="transmembrane region" description="Helical" evidence="1">
    <location>
        <begin position="70"/>
        <end position="92"/>
    </location>
</feature>
<keyword evidence="1" id="KW-0812">Transmembrane</keyword>
<feature type="transmembrane region" description="Helical" evidence="1">
    <location>
        <begin position="5"/>
        <end position="25"/>
    </location>
</feature>
<evidence type="ECO:0000256" key="1">
    <source>
        <dbReference type="SAM" id="Phobius"/>
    </source>
</evidence>
<accession>A0A917ANQ8</accession>
<name>A0A917ANQ8_9BACI</name>
<keyword evidence="3" id="KW-1185">Reference proteome</keyword>
<comment type="caution">
    <text evidence="2">The sequence shown here is derived from an EMBL/GenBank/DDBJ whole genome shotgun (WGS) entry which is preliminary data.</text>
</comment>
<protein>
    <submittedName>
        <fullName evidence="2">Uncharacterized protein</fullName>
    </submittedName>
</protein>
<gene>
    <name evidence="2" type="ORF">GCM10007140_11550</name>
</gene>